<name>A0ABQ9EU23_TEGGR</name>
<evidence type="ECO:0000256" key="2">
    <source>
        <dbReference type="ARBA" id="ARBA00022771"/>
    </source>
</evidence>
<keyword evidence="4 5" id="KW-0175">Coiled coil</keyword>
<feature type="domain" description="SKICH" evidence="6">
    <location>
        <begin position="43"/>
        <end position="117"/>
    </location>
</feature>
<dbReference type="PANTHER" id="PTHR31915:SF6">
    <property type="entry name" value="SKICH DOMAIN-CONTAINING PROTEIN"/>
    <property type="match status" value="1"/>
</dbReference>
<keyword evidence="3" id="KW-0862">Zinc</keyword>
<feature type="coiled-coil region" evidence="5">
    <location>
        <begin position="167"/>
        <end position="386"/>
    </location>
</feature>
<gene>
    <name evidence="8" type="ORF">KUTeg_014892</name>
</gene>
<feature type="domain" description="UBZ1-type" evidence="7">
    <location>
        <begin position="715"/>
        <end position="740"/>
    </location>
</feature>
<organism evidence="8 9">
    <name type="scientific">Tegillarca granosa</name>
    <name type="common">Malaysian cockle</name>
    <name type="synonym">Anadara granosa</name>
    <dbReference type="NCBI Taxonomy" id="220873"/>
    <lineage>
        <taxon>Eukaryota</taxon>
        <taxon>Metazoa</taxon>
        <taxon>Spiralia</taxon>
        <taxon>Lophotrochozoa</taxon>
        <taxon>Mollusca</taxon>
        <taxon>Bivalvia</taxon>
        <taxon>Autobranchia</taxon>
        <taxon>Pteriomorphia</taxon>
        <taxon>Arcoida</taxon>
        <taxon>Arcoidea</taxon>
        <taxon>Arcidae</taxon>
        <taxon>Tegillarca</taxon>
    </lineage>
</organism>
<dbReference type="Pfam" id="PF17751">
    <property type="entry name" value="SKICH"/>
    <property type="match status" value="1"/>
</dbReference>
<proteinExistence type="predicted"/>
<dbReference type="PANTHER" id="PTHR31915">
    <property type="entry name" value="SKICH DOMAIN-CONTAINING PROTEIN"/>
    <property type="match status" value="1"/>
</dbReference>
<dbReference type="Pfam" id="PF18112">
    <property type="entry name" value="Zn-C2H2_12"/>
    <property type="match status" value="1"/>
</dbReference>
<keyword evidence="1" id="KW-0479">Metal-binding</keyword>
<dbReference type="Gene3D" id="6.20.250.40">
    <property type="match status" value="1"/>
</dbReference>
<evidence type="ECO:0000256" key="1">
    <source>
        <dbReference type="ARBA" id="ARBA00022723"/>
    </source>
</evidence>
<evidence type="ECO:0000259" key="7">
    <source>
        <dbReference type="Pfam" id="PF18112"/>
    </source>
</evidence>
<keyword evidence="2" id="KW-0863">Zinc-finger</keyword>
<dbReference type="Gene3D" id="2.60.40.2840">
    <property type="match status" value="1"/>
</dbReference>
<keyword evidence="9" id="KW-1185">Reference proteome</keyword>
<feature type="coiled-coil region" evidence="5">
    <location>
        <begin position="451"/>
        <end position="541"/>
    </location>
</feature>
<dbReference type="InterPro" id="IPR051002">
    <property type="entry name" value="UBA_autophagy_assoc_protein"/>
</dbReference>
<dbReference type="InterPro" id="IPR041641">
    <property type="entry name" value="CALCOCO1/2_Zn_UBZ1"/>
</dbReference>
<dbReference type="Proteomes" id="UP001217089">
    <property type="component" value="Unassembled WGS sequence"/>
</dbReference>
<evidence type="ECO:0000256" key="5">
    <source>
        <dbReference type="SAM" id="Coils"/>
    </source>
</evidence>
<sequence>MKNNYKRKQLSETVMEKLVSTEAVELDKDNLTVSYPRTEFAAVIFHNIPETYPDDAHIECCYTITPDLVPTSRDWIGLYKVGWMTTRDYYYYEWAKFPENYEIGKETEGNVLFPASTPFKFKKPSADDFVEIEDEESEMLFIRSKSAVLEETISRLEDDKFMLLQKQEEFEVEREELMTKLKELNKQLEILESDKIKLHEQVQSGEEYITQLNREARDMAVLREELQTRNDASNQLKTKSEQRVKELEEEIKELQSLKEQMEIYKNHFQCSEKSAQDYCQQMEEMQIKLAKQESSVDHYRRELEHIKIKLAEERAKVEQHVKASQEDQENLARLNEKLKNTEDKLSAAENTKILMQEEIKTYEELKEQLSNDLEVAKSKVYTLTQQMTTVEENFSTKTEVMNNEITLTQEELYKTRQREIEKNHLVQYQVQAVLDFGRDLSRSSSVSDTTVVRLQQELENVSQCLDKRQDKKDRYKKLYLEEHEKLESLQKQLGEEISQKLEAMERLRKINEEKSSYEIRIRSLEKCVDDKEKIIEELNRKLRDNARIHDGPASAEENRPTPITVQPIPVVPCMYSSAYVPSQYHQQPIVYPPHTPLTRLNYPTAQHVPLTPLRYPDHGKNVETDGEADNITGGLSAPLQPLPPPLIPERLQPHMSKDNLHGDFGDHGASEFFGNPQEVHGEKLEAAATIPTAPPAHLYDTKEEKYEDAIGEAMKVCPVCNNSFSSDIDDGNFEAHILSHVGRICPICHQLVEDVSDNDFTDHVNEHLDKKSHQEDDRVV</sequence>
<protein>
    <submittedName>
        <fullName evidence="8">Uncharacterized protein</fullName>
    </submittedName>
</protein>
<comment type="caution">
    <text evidence="8">The sequence shown here is derived from an EMBL/GenBank/DDBJ whole genome shotgun (WGS) entry which is preliminary data.</text>
</comment>
<reference evidence="8 9" key="1">
    <citation type="submission" date="2022-12" db="EMBL/GenBank/DDBJ databases">
        <title>Chromosome-level genome of Tegillarca granosa.</title>
        <authorList>
            <person name="Kim J."/>
        </authorList>
    </citation>
    <scope>NUCLEOTIDE SEQUENCE [LARGE SCALE GENOMIC DNA]</scope>
    <source>
        <strain evidence="8">Teg-2019</strain>
        <tissue evidence="8">Adductor muscle</tissue>
    </source>
</reference>
<evidence type="ECO:0000256" key="4">
    <source>
        <dbReference type="ARBA" id="ARBA00023054"/>
    </source>
</evidence>
<dbReference type="EMBL" id="JARBDR010000793">
    <property type="protein sequence ID" value="KAJ8306808.1"/>
    <property type="molecule type" value="Genomic_DNA"/>
</dbReference>
<dbReference type="InterPro" id="IPR041611">
    <property type="entry name" value="SKICH"/>
</dbReference>
<evidence type="ECO:0000259" key="6">
    <source>
        <dbReference type="Pfam" id="PF17751"/>
    </source>
</evidence>
<evidence type="ECO:0000313" key="8">
    <source>
        <dbReference type="EMBL" id="KAJ8306808.1"/>
    </source>
</evidence>
<evidence type="ECO:0000313" key="9">
    <source>
        <dbReference type="Proteomes" id="UP001217089"/>
    </source>
</evidence>
<evidence type="ECO:0000256" key="3">
    <source>
        <dbReference type="ARBA" id="ARBA00022833"/>
    </source>
</evidence>
<accession>A0ABQ9EU23</accession>